<comment type="caution">
    <text evidence="1">The sequence shown here is derived from an EMBL/GenBank/DDBJ whole genome shotgun (WGS) entry which is preliminary data.</text>
</comment>
<keyword evidence="2" id="KW-1185">Reference proteome</keyword>
<reference evidence="1 2" key="1">
    <citation type="journal article" date="2022" name="DNA Res.">
        <title>Chromosomal-level genome assembly of the orchid tree Bauhinia variegata (Leguminosae; Cercidoideae) supports the allotetraploid origin hypothesis of Bauhinia.</title>
        <authorList>
            <person name="Zhong Y."/>
            <person name="Chen Y."/>
            <person name="Zheng D."/>
            <person name="Pang J."/>
            <person name="Liu Y."/>
            <person name="Luo S."/>
            <person name="Meng S."/>
            <person name="Qian L."/>
            <person name="Wei D."/>
            <person name="Dai S."/>
            <person name="Zhou R."/>
        </authorList>
    </citation>
    <scope>NUCLEOTIDE SEQUENCE [LARGE SCALE GENOMIC DNA]</scope>
    <source>
        <strain evidence="1">BV-YZ2020</strain>
    </source>
</reference>
<evidence type="ECO:0000313" key="2">
    <source>
        <dbReference type="Proteomes" id="UP000828941"/>
    </source>
</evidence>
<sequence length="541" mass="59818">MAATMAMVSIRLLSFFCFFGILISQATVQPSFLSNHCMNDKGNYTANSTYQTNLNTLLSNLSSNTQVDYGFYNFSLGENSDQVNAIGLCRGDIKPDVCRSCLNDSRVFLTQLCPNQKEAIGWYDNCMLRYSNSSIFGIMEASPNFYVPSPNNTTEEFNQVLTDFLDRLRSKAASGDSLRKYAAANTTGSSSQTIYGLVQCTPDLSEQECNDCLVGAISECCDGKGGGRVFRPSCMYRYETFRFSEPTADTPLLSPPQVSPSPPPSTNNNSTEGQSNTSRTFIAVAVPAVSFVLLLIFICIYLRLRKSRTKFERAKAETDDEITTIESKQFDFDYIKVATNNFADSNKLGQGGFGTVYMGRLPNGQEIAVKRIVGTCGYMAPEYAMHENFSVKLDVFSFGVLVLEIVCGHKNTSIRGGEDVENLLTIVWRNWRERTTSNIIDPTLGNGSSEMMRCIHIGLLCVQENTADRPTMGTVVRMLDNFSLTLSVPSEPAFFMDSRSLSSMQSSEYSSRATGSSELRSNSIPNPESINEASITELYPR</sequence>
<name>A0ACB9KMV8_BAUVA</name>
<gene>
    <name evidence="1" type="ORF">L6164_032143</name>
</gene>
<dbReference type="Proteomes" id="UP000828941">
    <property type="component" value="Chromosome 13"/>
</dbReference>
<dbReference type="EMBL" id="CM039438">
    <property type="protein sequence ID" value="KAI4298606.1"/>
    <property type="molecule type" value="Genomic_DNA"/>
</dbReference>
<proteinExistence type="predicted"/>
<evidence type="ECO:0000313" key="1">
    <source>
        <dbReference type="EMBL" id="KAI4298606.1"/>
    </source>
</evidence>
<protein>
    <submittedName>
        <fullName evidence="1">Uncharacterized protein</fullName>
    </submittedName>
</protein>
<accession>A0ACB9KMV8</accession>
<organism evidence="1 2">
    <name type="scientific">Bauhinia variegata</name>
    <name type="common">Purple orchid tree</name>
    <name type="synonym">Phanera variegata</name>
    <dbReference type="NCBI Taxonomy" id="167791"/>
    <lineage>
        <taxon>Eukaryota</taxon>
        <taxon>Viridiplantae</taxon>
        <taxon>Streptophyta</taxon>
        <taxon>Embryophyta</taxon>
        <taxon>Tracheophyta</taxon>
        <taxon>Spermatophyta</taxon>
        <taxon>Magnoliopsida</taxon>
        <taxon>eudicotyledons</taxon>
        <taxon>Gunneridae</taxon>
        <taxon>Pentapetalae</taxon>
        <taxon>rosids</taxon>
        <taxon>fabids</taxon>
        <taxon>Fabales</taxon>
        <taxon>Fabaceae</taxon>
        <taxon>Cercidoideae</taxon>
        <taxon>Cercideae</taxon>
        <taxon>Bauhiniinae</taxon>
        <taxon>Bauhinia</taxon>
    </lineage>
</organism>